<dbReference type="GeneID" id="25990741"/>
<protein>
    <recommendedName>
        <fullName evidence="1">F-box domain-containing protein</fullName>
    </recommendedName>
</protein>
<dbReference type="KEGG" id="tasa:A1Q1_07229"/>
<comment type="caution">
    <text evidence="2">The sequence shown here is derived from an EMBL/GenBank/DDBJ whole genome shotgun (WGS) entry which is preliminary data.</text>
</comment>
<evidence type="ECO:0000259" key="1">
    <source>
        <dbReference type="Pfam" id="PF00646"/>
    </source>
</evidence>
<dbReference type="Pfam" id="PF00646">
    <property type="entry name" value="F-box"/>
    <property type="match status" value="1"/>
</dbReference>
<sequence>MSLASRSTPISYLFYPHIVDEVLSYCDYTTLLRFRATCRSLKALAHRALHDGHLTIGVEGSFIDLKFFADEFDPCQPPPPPCQTPTVVMRGAMGVLPFRLEADWTWACEHSREVDIDGACLSMSTHIVPDPTQGFRMCQPKPHKDTENLPNPSTFGSVTIQAGLLRALSRTPRTSSATITHSYQHGPPAYLPPTESLTLRTDPLCDCLVVKFRLRPELQPQHSAKHITLRVPDAWNGEDHMACCCNLAFALLQPSVERLTLSIDRTLSTFQKHEYSQDFGFILYELEERGSRGNIKSIEVELRPRKPGSMDEVLAEQIKAQCAQRCHVDSDEVHIVYSPTAGDPRPYTRPF</sequence>
<evidence type="ECO:0000313" key="2">
    <source>
        <dbReference type="EMBL" id="EJT51562.1"/>
    </source>
</evidence>
<dbReference type="VEuPathDB" id="FungiDB:A1Q1_07229"/>
<organism evidence="2 3">
    <name type="scientific">Trichosporon asahii var. asahii (strain ATCC 90039 / CBS 2479 / JCM 2466 / KCTC 7840 / NBRC 103889/ NCYC 2677 / UAMH 7654)</name>
    <name type="common">Yeast</name>
    <dbReference type="NCBI Taxonomy" id="1186058"/>
    <lineage>
        <taxon>Eukaryota</taxon>
        <taxon>Fungi</taxon>
        <taxon>Dikarya</taxon>
        <taxon>Basidiomycota</taxon>
        <taxon>Agaricomycotina</taxon>
        <taxon>Tremellomycetes</taxon>
        <taxon>Trichosporonales</taxon>
        <taxon>Trichosporonaceae</taxon>
        <taxon>Trichosporon</taxon>
    </lineage>
</organism>
<dbReference type="InterPro" id="IPR036047">
    <property type="entry name" value="F-box-like_dom_sf"/>
</dbReference>
<dbReference type="CDD" id="cd09917">
    <property type="entry name" value="F-box_SF"/>
    <property type="match status" value="1"/>
</dbReference>
<evidence type="ECO:0000313" key="3">
    <source>
        <dbReference type="Proteomes" id="UP000002748"/>
    </source>
</evidence>
<dbReference type="RefSeq" id="XP_014182940.1">
    <property type="nucleotide sequence ID" value="XM_014327465.1"/>
</dbReference>
<feature type="domain" description="F-box" evidence="1">
    <location>
        <begin position="17"/>
        <end position="45"/>
    </location>
</feature>
<dbReference type="EMBL" id="ALBS01000053">
    <property type="protein sequence ID" value="EJT51562.1"/>
    <property type="molecule type" value="Genomic_DNA"/>
</dbReference>
<dbReference type="InterPro" id="IPR001810">
    <property type="entry name" value="F-box_dom"/>
</dbReference>
<dbReference type="HOGENOM" id="CLU_662553_0_0_1"/>
<reference evidence="2 3" key="1">
    <citation type="journal article" date="2012" name="Eukaryot. Cell">
        <title>Draft genome sequence of CBS 2479, the standard type strain of Trichosporon asahii.</title>
        <authorList>
            <person name="Yang R.Y."/>
            <person name="Li H.T."/>
            <person name="Zhu H."/>
            <person name="Zhou G.P."/>
            <person name="Wang M."/>
            <person name="Wang L."/>
        </authorList>
    </citation>
    <scope>NUCLEOTIDE SEQUENCE [LARGE SCALE GENOMIC DNA]</scope>
    <source>
        <strain evidence="3">ATCC 90039 / CBS 2479 / JCM 2466 / KCTC 7840 / NCYC 2677 / UAMH 7654</strain>
    </source>
</reference>
<dbReference type="Proteomes" id="UP000002748">
    <property type="component" value="Unassembled WGS sequence"/>
</dbReference>
<name>J6F8B3_TRIAS</name>
<accession>J6F8B3</accession>
<proteinExistence type="predicted"/>
<dbReference type="AlphaFoldDB" id="J6F8B3"/>
<dbReference type="SUPFAM" id="SSF81383">
    <property type="entry name" value="F-box domain"/>
    <property type="match status" value="1"/>
</dbReference>
<gene>
    <name evidence="2" type="ORF">A1Q1_07229</name>
</gene>